<evidence type="ECO:0000313" key="1">
    <source>
        <dbReference type="EMBL" id="RPB27427.1"/>
    </source>
</evidence>
<reference evidence="1 2" key="1">
    <citation type="journal article" date="2018" name="Nat. Ecol. Evol.">
        <title>Pezizomycetes genomes reveal the molecular basis of ectomycorrhizal truffle lifestyle.</title>
        <authorList>
            <person name="Murat C."/>
            <person name="Payen T."/>
            <person name="Noel B."/>
            <person name="Kuo A."/>
            <person name="Morin E."/>
            <person name="Chen J."/>
            <person name="Kohler A."/>
            <person name="Krizsan K."/>
            <person name="Balestrini R."/>
            <person name="Da Silva C."/>
            <person name="Montanini B."/>
            <person name="Hainaut M."/>
            <person name="Levati E."/>
            <person name="Barry K.W."/>
            <person name="Belfiori B."/>
            <person name="Cichocki N."/>
            <person name="Clum A."/>
            <person name="Dockter R.B."/>
            <person name="Fauchery L."/>
            <person name="Guy J."/>
            <person name="Iotti M."/>
            <person name="Le Tacon F."/>
            <person name="Lindquist E.A."/>
            <person name="Lipzen A."/>
            <person name="Malagnac F."/>
            <person name="Mello A."/>
            <person name="Molinier V."/>
            <person name="Miyauchi S."/>
            <person name="Poulain J."/>
            <person name="Riccioni C."/>
            <person name="Rubini A."/>
            <person name="Sitrit Y."/>
            <person name="Splivallo R."/>
            <person name="Traeger S."/>
            <person name="Wang M."/>
            <person name="Zifcakova L."/>
            <person name="Wipf D."/>
            <person name="Zambonelli A."/>
            <person name="Paolocci F."/>
            <person name="Nowrousian M."/>
            <person name="Ottonello S."/>
            <person name="Baldrian P."/>
            <person name="Spatafora J.W."/>
            <person name="Henrissat B."/>
            <person name="Nagy L.G."/>
            <person name="Aury J.M."/>
            <person name="Wincker P."/>
            <person name="Grigoriev I.V."/>
            <person name="Bonfante P."/>
            <person name="Martin F.M."/>
        </authorList>
    </citation>
    <scope>NUCLEOTIDE SEQUENCE [LARGE SCALE GENOMIC DNA]</scope>
    <source>
        <strain evidence="1 2">ATCC MYA-4762</strain>
    </source>
</reference>
<protein>
    <submittedName>
        <fullName evidence="1">Uncharacterized protein</fullName>
    </submittedName>
</protein>
<dbReference type="OrthoDB" id="8883818at2759"/>
<dbReference type="InParanoid" id="A0A3N4LX38"/>
<gene>
    <name evidence="1" type="ORF">L211DRAFT_544687</name>
</gene>
<evidence type="ECO:0000313" key="2">
    <source>
        <dbReference type="Proteomes" id="UP000267821"/>
    </source>
</evidence>
<organism evidence="1 2">
    <name type="scientific">Terfezia boudieri ATCC MYA-4762</name>
    <dbReference type="NCBI Taxonomy" id="1051890"/>
    <lineage>
        <taxon>Eukaryota</taxon>
        <taxon>Fungi</taxon>
        <taxon>Dikarya</taxon>
        <taxon>Ascomycota</taxon>
        <taxon>Pezizomycotina</taxon>
        <taxon>Pezizomycetes</taxon>
        <taxon>Pezizales</taxon>
        <taxon>Pezizaceae</taxon>
        <taxon>Terfezia</taxon>
    </lineage>
</organism>
<dbReference type="Proteomes" id="UP000267821">
    <property type="component" value="Unassembled WGS sequence"/>
</dbReference>
<dbReference type="EMBL" id="ML121531">
    <property type="protein sequence ID" value="RPB27427.1"/>
    <property type="molecule type" value="Genomic_DNA"/>
</dbReference>
<dbReference type="AlphaFoldDB" id="A0A3N4LX38"/>
<name>A0A3N4LX38_9PEZI</name>
<proteinExistence type="predicted"/>
<keyword evidence="2" id="KW-1185">Reference proteome</keyword>
<sequence length="120" mass="13210">MSERSRSAVDKLDNVTGALQEPGLENTGRKLVSRLVLGNDENITSTHFAPIAIAGPNVGYILAIATIAEAKIFHLRPRNPMPRVSPNLKFRIVSALKIALRRAQIAWKRIVAVIAMMRIT</sequence>
<accession>A0A3N4LX38</accession>